<dbReference type="GO" id="GO:0016787">
    <property type="term" value="F:hydrolase activity"/>
    <property type="evidence" value="ECO:0007669"/>
    <property type="project" value="UniProtKB-KW"/>
</dbReference>
<sequence>MTRRLLLVHGLHNARWWLRPLAARLRSEGFEPEPFGYASVFGGPERAIPALVERLRAAPVHGVIGHSLGGLIALEALRRAPDAAVSRAVCLGSPLRGSRIARHLAARGWTRPLLGRSAALLQAGLVHWDGTAALGVVAGDVAQGMGQLFARFDDASDGTVAVAETRLPGLADHCVVHCSHTGLVFSAEAAAQAAHFLREGRFARPA</sequence>
<keyword evidence="2" id="KW-0378">Hydrolase</keyword>
<evidence type="ECO:0000313" key="3">
    <source>
        <dbReference type="Proteomes" id="UP000515977"/>
    </source>
</evidence>
<evidence type="ECO:0000259" key="1">
    <source>
        <dbReference type="Pfam" id="PF12697"/>
    </source>
</evidence>
<dbReference type="RefSeq" id="WP_187571360.1">
    <property type="nucleotide sequence ID" value="NZ_CP060711.1"/>
</dbReference>
<dbReference type="InterPro" id="IPR029058">
    <property type="entry name" value="AB_hydrolase_fold"/>
</dbReference>
<organism evidence="2 3">
    <name type="scientific">Thermomonas brevis</name>
    <dbReference type="NCBI Taxonomy" id="215691"/>
    <lineage>
        <taxon>Bacteria</taxon>
        <taxon>Pseudomonadati</taxon>
        <taxon>Pseudomonadota</taxon>
        <taxon>Gammaproteobacteria</taxon>
        <taxon>Lysobacterales</taxon>
        <taxon>Lysobacteraceae</taxon>
        <taxon>Thermomonas</taxon>
    </lineage>
</organism>
<dbReference type="Pfam" id="PF12697">
    <property type="entry name" value="Abhydrolase_6"/>
    <property type="match status" value="1"/>
</dbReference>
<gene>
    <name evidence="2" type="ORF">H9L17_05630</name>
</gene>
<name>A0A7G9QW90_9GAMM</name>
<accession>A0A7G9QW90</accession>
<evidence type="ECO:0000313" key="2">
    <source>
        <dbReference type="EMBL" id="QNN47615.1"/>
    </source>
</evidence>
<reference evidence="2 3" key="1">
    <citation type="submission" date="2020-08" db="EMBL/GenBank/DDBJ databases">
        <title>Genome sequence of Thermomonas brevis KACC 16975T.</title>
        <authorList>
            <person name="Hyun D.-W."/>
            <person name="Bae J.-W."/>
        </authorList>
    </citation>
    <scope>NUCLEOTIDE SEQUENCE [LARGE SCALE GENOMIC DNA]</scope>
    <source>
        <strain evidence="2 3">KACC 16975</strain>
    </source>
</reference>
<dbReference type="Gene3D" id="3.40.50.1820">
    <property type="entry name" value="alpha/beta hydrolase"/>
    <property type="match status" value="1"/>
</dbReference>
<dbReference type="PANTHER" id="PTHR37946">
    <property type="entry name" value="SLL1969 PROTEIN"/>
    <property type="match status" value="1"/>
</dbReference>
<dbReference type="PANTHER" id="PTHR37946:SF1">
    <property type="entry name" value="SLL1969 PROTEIN"/>
    <property type="match status" value="1"/>
</dbReference>
<keyword evidence="3" id="KW-1185">Reference proteome</keyword>
<protein>
    <submittedName>
        <fullName evidence="2">Alpha/beta hydrolase</fullName>
    </submittedName>
</protein>
<dbReference type="KEGG" id="tbv:H9L17_05630"/>
<proteinExistence type="predicted"/>
<dbReference type="AlphaFoldDB" id="A0A7G9QW90"/>
<dbReference type="SUPFAM" id="SSF53474">
    <property type="entry name" value="alpha/beta-Hydrolases"/>
    <property type="match status" value="1"/>
</dbReference>
<dbReference type="EMBL" id="CP060711">
    <property type="protein sequence ID" value="QNN47615.1"/>
    <property type="molecule type" value="Genomic_DNA"/>
</dbReference>
<dbReference type="Proteomes" id="UP000515977">
    <property type="component" value="Chromosome"/>
</dbReference>
<dbReference type="InterPro" id="IPR000073">
    <property type="entry name" value="AB_hydrolase_1"/>
</dbReference>
<feature type="domain" description="AB hydrolase-1" evidence="1">
    <location>
        <begin position="5"/>
        <end position="172"/>
    </location>
</feature>